<organism evidence="3 4">
    <name type="scientific">Dissostichus mawsoni</name>
    <name type="common">Antarctic cod</name>
    <dbReference type="NCBI Taxonomy" id="36200"/>
    <lineage>
        <taxon>Eukaryota</taxon>
        <taxon>Metazoa</taxon>
        <taxon>Chordata</taxon>
        <taxon>Craniata</taxon>
        <taxon>Vertebrata</taxon>
        <taxon>Euteleostomi</taxon>
        <taxon>Actinopterygii</taxon>
        <taxon>Neopterygii</taxon>
        <taxon>Teleostei</taxon>
        <taxon>Neoteleostei</taxon>
        <taxon>Acanthomorphata</taxon>
        <taxon>Eupercaria</taxon>
        <taxon>Perciformes</taxon>
        <taxon>Notothenioidei</taxon>
        <taxon>Nototheniidae</taxon>
        <taxon>Dissostichus</taxon>
    </lineage>
</organism>
<proteinExistence type="predicted"/>
<protein>
    <recommendedName>
        <fullName evidence="2">TTF-type domain-containing protein</fullName>
    </recommendedName>
</protein>
<sequence>MWYENKPWLEYSPEKDSMYCFSCRLFLNEQKYSNKSAWRVAGVNNWKRGLDKMQEHADSEAHLTSMVRWNTYKKNALQAAFEGKAFRGDDESATSSNQGNFLELVKCLASTIVYSGYIWIMSMTRKWKLSDTRWACREKALKALLKVMSTVVKVLTDMTEQEPPDTAAGDAKMYLKAIDFEFFLCLEIATPVFEVTALASDALQNCDIDLSTAYTYVDGVMDTLSNLRTEEQFGKLFKSATEKQKPLGSASPQSPQDSKGRGGCLQSIGKVLMQPQRAIPELKRRFRGDGETESSKILNALHTLTKANNWIGKDAMGPDSLMPFTCFVSSMEERSRS</sequence>
<feature type="domain" description="TTF-type" evidence="2">
    <location>
        <begin position="2"/>
        <end position="82"/>
    </location>
</feature>
<evidence type="ECO:0000313" key="4">
    <source>
        <dbReference type="Proteomes" id="UP000518266"/>
    </source>
</evidence>
<name>A0A7J5Z4I7_DISMA</name>
<accession>A0A7J5Z4I7</accession>
<dbReference type="EMBL" id="JAAKFY010000006">
    <property type="protein sequence ID" value="KAF3856755.1"/>
    <property type="molecule type" value="Genomic_DNA"/>
</dbReference>
<dbReference type="PANTHER" id="PTHR45749">
    <property type="match status" value="1"/>
</dbReference>
<evidence type="ECO:0000313" key="3">
    <source>
        <dbReference type="EMBL" id="KAF3856755.1"/>
    </source>
</evidence>
<comment type="caution">
    <text evidence="3">The sequence shown here is derived from an EMBL/GenBank/DDBJ whole genome shotgun (WGS) entry which is preliminary data.</text>
</comment>
<dbReference type="AlphaFoldDB" id="A0A7J5Z4I7"/>
<dbReference type="Proteomes" id="UP000518266">
    <property type="component" value="Unassembled WGS sequence"/>
</dbReference>
<dbReference type="OrthoDB" id="8817850at2759"/>
<dbReference type="SMART" id="SM00597">
    <property type="entry name" value="ZnF_TTF"/>
    <property type="match status" value="1"/>
</dbReference>
<dbReference type="PANTHER" id="PTHR45749:SF21">
    <property type="entry name" value="DUF4371 DOMAIN-CONTAINING PROTEIN"/>
    <property type="match status" value="1"/>
</dbReference>
<evidence type="ECO:0000256" key="1">
    <source>
        <dbReference type="SAM" id="MobiDB-lite"/>
    </source>
</evidence>
<feature type="region of interest" description="Disordered" evidence="1">
    <location>
        <begin position="241"/>
        <end position="262"/>
    </location>
</feature>
<keyword evidence="4" id="KW-1185">Reference proteome</keyword>
<evidence type="ECO:0000259" key="2">
    <source>
        <dbReference type="SMART" id="SM00597"/>
    </source>
</evidence>
<gene>
    <name evidence="3" type="ORF">F7725_017478</name>
</gene>
<reference evidence="3 4" key="1">
    <citation type="submission" date="2020-03" db="EMBL/GenBank/DDBJ databases">
        <title>Dissostichus mawsoni Genome sequencing and assembly.</title>
        <authorList>
            <person name="Park H."/>
        </authorList>
    </citation>
    <scope>NUCLEOTIDE SEQUENCE [LARGE SCALE GENOMIC DNA]</scope>
    <source>
        <strain evidence="3">DM0001</strain>
        <tissue evidence="3">Muscle</tissue>
    </source>
</reference>
<dbReference type="InterPro" id="IPR006580">
    <property type="entry name" value="Znf_TTF"/>
</dbReference>